<dbReference type="GeneID" id="98406100"/>
<keyword evidence="3" id="KW-0812">Transmembrane</keyword>
<keyword evidence="5" id="KW-0472">Membrane</keyword>
<evidence type="ECO:0000256" key="2">
    <source>
        <dbReference type="ARBA" id="ARBA00022475"/>
    </source>
</evidence>
<proteinExistence type="predicted"/>
<evidence type="ECO:0000256" key="4">
    <source>
        <dbReference type="ARBA" id="ARBA00022989"/>
    </source>
</evidence>
<evidence type="ECO:0000256" key="3">
    <source>
        <dbReference type="ARBA" id="ARBA00022692"/>
    </source>
</evidence>
<dbReference type="Pfam" id="PF05231">
    <property type="entry name" value="MASE1"/>
    <property type="match status" value="1"/>
</dbReference>
<dbReference type="InterPro" id="IPR035965">
    <property type="entry name" value="PAS-like_dom_sf"/>
</dbReference>
<sequence length="441" mass="47183">MKPTNRAVVLFLWAALYFCSGYISHKLNGPFSATGYIWLPAGVTVAAFMLTPMPRWLPVGLAFFAAQMLLGWVEGRDTLRLMLFSLDEIGFAAVGVALVRRTHFSLEGLAFVRGLLIAGVVSSAASAAVGAGWFTIMQDVPFWRTARVWAAADLVGVLIVTPVLAGWSRFRAMRSGGMSGGDFLFGLGAFAALVLTTFFIFDNKSLGPLPAGVVFALTYIPLFFAAVVTLLWGGRGGSVAVAILALFVLVNTGQGDGPFAESAAHHGRSLMEAQLYLAVAALLTLLISTLRTSREQLHLQSAQRQNDVKLALAASGQLVYCLDPRSGTLRWSGDVERSLGVREDTFGNLDNVLAHVHPDDRSRVRDRWLRESDGDGDSDGGGDGGSATRTDLLFRLMLPAGDCTMVLDMSSPLLDGDETVAVIAGAWRLQGAALIEERDAA</sequence>
<evidence type="ECO:0000313" key="8">
    <source>
        <dbReference type="Proteomes" id="UP000397656"/>
    </source>
</evidence>
<evidence type="ECO:0000259" key="6">
    <source>
        <dbReference type="Pfam" id="PF05231"/>
    </source>
</evidence>
<evidence type="ECO:0000313" key="7">
    <source>
        <dbReference type="EMBL" id="QOT79798.1"/>
    </source>
</evidence>
<dbReference type="InterPro" id="IPR007895">
    <property type="entry name" value="MASE1"/>
</dbReference>
<dbReference type="Gene3D" id="3.30.450.20">
    <property type="entry name" value="PAS domain"/>
    <property type="match status" value="1"/>
</dbReference>
<dbReference type="SUPFAM" id="SSF55785">
    <property type="entry name" value="PYP-like sensor domain (PAS domain)"/>
    <property type="match status" value="1"/>
</dbReference>
<keyword evidence="4" id="KW-1133">Transmembrane helix</keyword>
<dbReference type="EMBL" id="CP062804">
    <property type="protein sequence ID" value="QOT79798.1"/>
    <property type="molecule type" value="Genomic_DNA"/>
</dbReference>
<evidence type="ECO:0000256" key="1">
    <source>
        <dbReference type="ARBA" id="ARBA00004651"/>
    </source>
</evidence>
<accession>A0A643FYT8</accession>
<protein>
    <submittedName>
        <fullName evidence="7">MASE1 domain-containing protein</fullName>
    </submittedName>
</protein>
<organism evidence="7 8">
    <name type="scientific">Cupriavidus basilensis</name>
    <dbReference type="NCBI Taxonomy" id="68895"/>
    <lineage>
        <taxon>Bacteria</taxon>
        <taxon>Pseudomonadati</taxon>
        <taxon>Pseudomonadota</taxon>
        <taxon>Betaproteobacteria</taxon>
        <taxon>Burkholderiales</taxon>
        <taxon>Burkholderiaceae</taxon>
        <taxon>Cupriavidus</taxon>
    </lineage>
</organism>
<keyword evidence="2" id="KW-1003">Cell membrane</keyword>
<comment type="subcellular location">
    <subcellularLocation>
        <location evidence="1">Cell membrane</location>
        <topology evidence="1">Multi-pass membrane protein</topology>
    </subcellularLocation>
</comment>
<gene>
    <name evidence="7" type="ORF">F7R26_034590</name>
</gene>
<dbReference type="GO" id="GO:0005886">
    <property type="term" value="C:plasma membrane"/>
    <property type="evidence" value="ECO:0007669"/>
    <property type="project" value="UniProtKB-SubCell"/>
</dbReference>
<evidence type="ECO:0000256" key="5">
    <source>
        <dbReference type="ARBA" id="ARBA00023136"/>
    </source>
</evidence>
<reference evidence="7 8" key="1">
    <citation type="submission" date="2020-10" db="EMBL/GenBank/DDBJ databases">
        <title>Complete genome sequence of Cupriavidus basilensis CCUG 49340T.</title>
        <authorList>
            <person name="Salva-Serra F."/>
            <person name="Donoso R.A."/>
            <person name="Cho K.H."/>
            <person name="Yoo J.A."/>
            <person name="Lee K."/>
            <person name="Yoon S.-H."/>
            <person name="Perez-Pantoja D."/>
            <person name="Moore E.R.B."/>
        </authorList>
    </citation>
    <scope>NUCLEOTIDE SEQUENCE [LARGE SCALE GENOMIC DNA]</scope>
    <source>
        <strain evidence="8">CCUG 49340</strain>
    </source>
</reference>
<feature type="domain" description="MASE1" evidence="6">
    <location>
        <begin position="26"/>
        <end position="294"/>
    </location>
</feature>
<dbReference type="AlphaFoldDB" id="A0A643FYT8"/>
<name>A0A643FYT8_9BURK</name>
<dbReference type="Proteomes" id="UP000397656">
    <property type="component" value="Chromosome 2"/>
</dbReference>
<dbReference type="RefSeq" id="WP_150985286.1">
    <property type="nucleotide sequence ID" value="NZ_CP062804.1"/>
</dbReference>